<dbReference type="NCBIfam" id="TIGR02622">
    <property type="entry name" value="CDP_4_6_dhtase"/>
    <property type="match status" value="1"/>
</dbReference>
<dbReference type="SUPFAM" id="SSF51735">
    <property type="entry name" value="NAD(P)-binding Rossmann-fold domains"/>
    <property type="match status" value="1"/>
</dbReference>
<evidence type="ECO:0000259" key="1">
    <source>
        <dbReference type="Pfam" id="PF16363"/>
    </source>
</evidence>
<gene>
    <name evidence="2" type="primary">rfbG</name>
    <name evidence="2" type="ORF">CE139_20065</name>
</gene>
<proteinExistence type="predicted"/>
<dbReference type="Pfam" id="PF16363">
    <property type="entry name" value="GDP_Man_Dehyd"/>
    <property type="match status" value="1"/>
</dbReference>
<accession>A0A2Z5AAW3</accession>
<dbReference type="PANTHER" id="PTHR43000">
    <property type="entry name" value="DTDP-D-GLUCOSE 4,6-DEHYDRATASE-RELATED"/>
    <property type="match status" value="1"/>
</dbReference>
<sequence length="359" mass="39247">MAGLAMNPAFWVGKRVLVTGHTGFKGTWLLWLLHRLGAKVAGLALPATSPSMFELTGARSVLDHHEGDIRDLSTVRRVMGDVRPEIVLHLAAQALVRESYHDPVSTYGSNVMGTLHVLEAIRSVGGVSACVVVTTDKIYANREWQWPYRENEALGGHDPYSASKACCELLAESYAASFFAPERYAEHGVAIATARAGNVLGGGDFATNRLIPDVLAAWSKGSSVTLRYPAAVRPWQHVLEPLSGYLLLAERLTATAERARGAWNFGPAEDATCTVERLVQLLARDWPQAPGVRVDPAGLHEAGLLKLDSSRAREYLGWRPRWSLETCLSQTLAWHRAWHAGLDPRHTTQAQIDSYLGAS</sequence>
<dbReference type="EMBL" id="CP022198">
    <property type="protein sequence ID" value="AXA67998.1"/>
    <property type="molecule type" value="Genomic_DNA"/>
</dbReference>
<evidence type="ECO:0000313" key="3">
    <source>
        <dbReference type="Proteomes" id="UP000250579"/>
    </source>
</evidence>
<protein>
    <submittedName>
        <fullName evidence="2">CDP-glucose 4,6-dehydratase</fullName>
    </submittedName>
</protein>
<reference evidence="2 3" key="1">
    <citation type="submission" date="2017-06" db="EMBL/GenBank/DDBJ databases">
        <title>Evolution towards high GC content and high-temperature stress adaptation in endophytic Pseudomonas oryzihabitans impacted its plant-growth promoting traits.</title>
        <authorList>
            <person name="Nascimento F.X."/>
        </authorList>
    </citation>
    <scope>NUCLEOTIDE SEQUENCE [LARGE SCALE GENOMIC DNA]</scope>
    <source>
        <strain evidence="2 3">MS8</strain>
    </source>
</reference>
<dbReference type="Proteomes" id="UP000250579">
    <property type="component" value="Chromosome"/>
</dbReference>
<name>A0A2Z5AAW3_9PSED</name>
<dbReference type="Gene3D" id="3.90.25.10">
    <property type="entry name" value="UDP-galactose 4-epimerase, domain 1"/>
    <property type="match status" value="1"/>
</dbReference>
<dbReference type="InterPro" id="IPR016040">
    <property type="entry name" value="NAD(P)-bd_dom"/>
</dbReference>
<feature type="domain" description="NAD(P)-binding" evidence="1">
    <location>
        <begin position="17"/>
        <end position="330"/>
    </location>
</feature>
<organism evidence="2 3">
    <name type="scientific">Pseudomonas oryzihabitans</name>
    <dbReference type="NCBI Taxonomy" id="47885"/>
    <lineage>
        <taxon>Bacteria</taxon>
        <taxon>Pseudomonadati</taxon>
        <taxon>Pseudomonadota</taxon>
        <taxon>Gammaproteobacteria</taxon>
        <taxon>Pseudomonadales</taxon>
        <taxon>Pseudomonadaceae</taxon>
        <taxon>Pseudomonas</taxon>
    </lineage>
</organism>
<evidence type="ECO:0000313" key="2">
    <source>
        <dbReference type="EMBL" id="AXA67998.1"/>
    </source>
</evidence>
<dbReference type="AlphaFoldDB" id="A0A2Z5AAW3"/>
<dbReference type="CDD" id="cd05252">
    <property type="entry name" value="CDP_GD_SDR_e"/>
    <property type="match status" value="1"/>
</dbReference>
<dbReference type="InterPro" id="IPR013445">
    <property type="entry name" value="CDP_4_6_deHydtase"/>
</dbReference>
<dbReference type="RefSeq" id="WP_208692051.1">
    <property type="nucleotide sequence ID" value="NZ_CP022198.1"/>
</dbReference>
<dbReference type="Gene3D" id="3.40.50.720">
    <property type="entry name" value="NAD(P)-binding Rossmann-like Domain"/>
    <property type="match status" value="1"/>
</dbReference>
<dbReference type="InterPro" id="IPR036291">
    <property type="entry name" value="NAD(P)-bd_dom_sf"/>
</dbReference>